<evidence type="ECO:0000256" key="8">
    <source>
        <dbReference type="ARBA" id="ARBA00023136"/>
    </source>
</evidence>
<evidence type="ECO:0000256" key="5">
    <source>
        <dbReference type="ARBA" id="ARBA00022927"/>
    </source>
</evidence>
<dbReference type="InterPro" id="IPR003369">
    <property type="entry name" value="TatA/B/E"/>
</dbReference>
<comment type="function">
    <text evidence="9">Part of the twin-arginine translocation (Tat) system that transports large folded proteins containing a characteristic twin-arginine motif in their signal peptide across membranes. TatA could form the protein-conducting channel of the Tat system.</text>
</comment>
<keyword evidence="2 9" id="KW-0813">Transport</keyword>
<keyword evidence="4 9" id="KW-0812">Transmembrane</keyword>
<keyword evidence="12" id="KW-1185">Reference proteome</keyword>
<feature type="region of interest" description="Disordered" evidence="10">
    <location>
        <begin position="44"/>
        <end position="66"/>
    </location>
</feature>
<dbReference type="EMBL" id="JAYGJQ010000001">
    <property type="protein sequence ID" value="MEA9356464.1"/>
    <property type="molecule type" value="Genomic_DNA"/>
</dbReference>
<keyword evidence="8 9" id="KW-0472">Membrane</keyword>
<dbReference type="PANTHER" id="PTHR42982">
    <property type="entry name" value="SEC-INDEPENDENT PROTEIN TRANSLOCASE PROTEIN TATA"/>
    <property type="match status" value="1"/>
</dbReference>
<dbReference type="PANTHER" id="PTHR42982:SF1">
    <property type="entry name" value="SEC-INDEPENDENT PROTEIN TRANSLOCASE PROTEIN TATA"/>
    <property type="match status" value="1"/>
</dbReference>
<keyword evidence="3 9" id="KW-1003">Cell membrane</keyword>
<evidence type="ECO:0000256" key="6">
    <source>
        <dbReference type="ARBA" id="ARBA00022989"/>
    </source>
</evidence>
<protein>
    <recommendedName>
        <fullName evidence="9">Sec-independent protein translocase protein TatA</fullName>
    </recommendedName>
</protein>
<evidence type="ECO:0000256" key="7">
    <source>
        <dbReference type="ARBA" id="ARBA00023010"/>
    </source>
</evidence>
<organism evidence="11 12">
    <name type="scientific">Bacteriovorax antarcticus</name>
    <dbReference type="NCBI Taxonomy" id="3088717"/>
    <lineage>
        <taxon>Bacteria</taxon>
        <taxon>Pseudomonadati</taxon>
        <taxon>Bdellovibrionota</taxon>
        <taxon>Bacteriovoracia</taxon>
        <taxon>Bacteriovoracales</taxon>
        <taxon>Bacteriovoracaceae</taxon>
        <taxon>Bacteriovorax</taxon>
    </lineage>
</organism>
<keyword evidence="5 9" id="KW-0653">Protein transport</keyword>
<dbReference type="Pfam" id="PF02416">
    <property type="entry name" value="TatA_B_E"/>
    <property type="match status" value="1"/>
</dbReference>
<evidence type="ECO:0000313" key="12">
    <source>
        <dbReference type="Proteomes" id="UP001302274"/>
    </source>
</evidence>
<dbReference type="HAMAP" id="MF_00236">
    <property type="entry name" value="TatA_E"/>
    <property type="match status" value="1"/>
</dbReference>
<dbReference type="RefSeq" id="WP_323576163.1">
    <property type="nucleotide sequence ID" value="NZ_JAYGJQ010000001.1"/>
</dbReference>
<comment type="similarity">
    <text evidence="9">Belongs to the TatA/E family.</text>
</comment>
<evidence type="ECO:0000313" key="11">
    <source>
        <dbReference type="EMBL" id="MEA9356464.1"/>
    </source>
</evidence>
<comment type="subcellular location">
    <subcellularLocation>
        <location evidence="1 9">Cell membrane</location>
        <topology evidence="1 9">Single-pass membrane protein</topology>
    </subcellularLocation>
</comment>
<evidence type="ECO:0000256" key="2">
    <source>
        <dbReference type="ARBA" id="ARBA00022448"/>
    </source>
</evidence>
<sequence length="66" mass="7024">MGIGFTEGLLIAAIALLFFGGKKIPQLGRTLGASIKGFKEGMNEGTEEEKAAKAKALLEEEKKKKS</sequence>
<gene>
    <name evidence="9 11" type="primary">tatA</name>
    <name evidence="11" type="ORF">SHI21_09630</name>
</gene>
<evidence type="ECO:0000256" key="10">
    <source>
        <dbReference type="SAM" id="MobiDB-lite"/>
    </source>
</evidence>
<dbReference type="InterPro" id="IPR006312">
    <property type="entry name" value="TatA/E"/>
</dbReference>
<name>A0ABU5VTU7_9BACT</name>
<keyword evidence="6 9" id="KW-1133">Transmembrane helix</keyword>
<dbReference type="Proteomes" id="UP001302274">
    <property type="component" value="Unassembled WGS sequence"/>
</dbReference>
<reference evidence="11 12" key="1">
    <citation type="submission" date="2023-11" db="EMBL/GenBank/DDBJ databases">
        <title>A Novel Polar Bacteriovorax (B. antarcticus) Isolated from the Biocrust in Antarctica.</title>
        <authorList>
            <person name="Mun W."/>
            <person name="Choi S.Y."/>
            <person name="Mitchell R.J."/>
        </authorList>
    </citation>
    <scope>NUCLEOTIDE SEQUENCE [LARGE SCALE GENOMIC DNA]</scope>
    <source>
        <strain evidence="11 12">PP10</strain>
    </source>
</reference>
<evidence type="ECO:0000256" key="1">
    <source>
        <dbReference type="ARBA" id="ARBA00004162"/>
    </source>
</evidence>
<evidence type="ECO:0000256" key="9">
    <source>
        <dbReference type="HAMAP-Rule" id="MF_00236"/>
    </source>
</evidence>
<comment type="subunit">
    <text evidence="9">Forms a complex with TatC.</text>
</comment>
<evidence type="ECO:0000256" key="3">
    <source>
        <dbReference type="ARBA" id="ARBA00022475"/>
    </source>
</evidence>
<accession>A0ABU5VTU7</accession>
<evidence type="ECO:0000256" key="4">
    <source>
        <dbReference type="ARBA" id="ARBA00022692"/>
    </source>
</evidence>
<dbReference type="NCBIfam" id="TIGR01411">
    <property type="entry name" value="tatAE"/>
    <property type="match status" value="1"/>
</dbReference>
<keyword evidence="7 9" id="KW-0811">Translocation</keyword>
<comment type="caution">
    <text evidence="11">The sequence shown here is derived from an EMBL/GenBank/DDBJ whole genome shotgun (WGS) entry which is preliminary data.</text>
</comment>
<dbReference type="Gene3D" id="1.20.5.3310">
    <property type="match status" value="1"/>
</dbReference>
<proteinExistence type="inferred from homology"/>